<reference evidence="3" key="2">
    <citation type="submission" date="2016-10" db="EMBL/GenBank/DDBJ databases">
        <authorList>
            <person name="de Groot N.N."/>
        </authorList>
    </citation>
    <scope>NUCLEOTIDE SEQUENCE [LARGE SCALE GENOMIC DNA]</scope>
    <source>
        <strain evidence="3">CDM_6</strain>
    </source>
</reference>
<evidence type="ECO:0000256" key="1">
    <source>
        <dbReference type="SAM" id="Phobius"/>
    </source>
</evidence>
<dbReference type="Proteomes" id="UP000199320">
    <property type="component" value="Unassembled WGS sequence"/>
</dbReference>
<dbReference type="Proteomes" id="UP000324021">
    <property type="component" value="Unassembled WGS sequence"/>
</dbReference>
<evidence type="ECO:0000313" key="4">
    <source>
        <dbReference type="Proteomes" id="UP000199320"/>
    </source>
</evidence>
<sequence length="50" mass="5412">MPVAQNSEFIEEERQMARTIAISLGAWLAVTVLAVVLLLLFGDPLSSLVV</sequence>
<keyword evidence="1" id="KW-1133">Transmembrane helix</keyword>
<dbReference type="EMBL" id="FMZP01000019">
    <property type="protein sequence ID" value="SDD35082.1"/>
    <property type="molecule type" value="Genomic_DNA"/>
</dbReference>
<evidence type="ECO:0000313" key="3">
    <source>
        <dbReference type="EMBL" id="SET94035.1"/>
    </source>
</evidence>
<protein>
    <submittedName>
        <fullName evidence="3">Uncharacterized protein</fullName>
    </submittedName>
</protein>
<dbReference type="EMBL" id="FOIC01000018">
    <property type="protein sequence ID" value="SET94035.1"/>
    <property type="molecule type" value="Genomic_DNA"/>
</dbReference>
<proteinExistence type="predicted"/>
<name>A0A1I0IDM5_9EURY</name>
<organism evidence="3 4">
    <name type="scientific">Natrinema hispanicum</name>
    <dbReference type="NCBI Taxonomy" id="392421"/>
    <lineage>
        <taxon>Archaea</taxon>
        <taxon>Methanobacteriati</taxon>
        <taxon>Methanobacteriota</taxon>
        <taxon>Stenosarchaea group</taxon>
        <taxon>Halobacteria</taxon>
        <taxon>Halobacteriales</taxon>
        <taxon>Natrialbaceae</taxon>
        <taxon>Natrinema</taxon>
    </lineage>
</organism>
<dbReference type="AlphaFoldDB" id="A0A1I0IDM5"/>
<keyword evidence="1" id="KW-0472">Membrane</keyword>
<keyword evidence="4" id="KW-1185">Reference proteome</keyword>
<feature type="transmembrane region" description="Helical" evidence="1">
    <location>
        <begin position="20"/>
        <end position="41"/>
    </location>
</feature>
<evidence type="ECO:0000313" key="2">
    <source>
        <dbReference type="EMBL" id="SDD35082.1"/>
    </source>
</evidence>
<accession>A0A1I0IDM5</accession>
<keyword evidence="1" id="KW-0812">Transmembrane</keyword>
<gene>
    <name evidence="3" type="ORF">SAMN04488694_11856</name>
    <name evidence="2" type="ORF">SAMN05192552_101957</name>
</gene>
<evidence type="ECO:0000313" key="5">
    <source>
        <dbReference type="Proteomes" id="UP000324021"/>
    </source>
</evidence>
<reference evidence="4 5" key="1">
    <citation type="submission" date="2016-10" db="EMBL/GenBank/DDBJ databases">
        <authorList>
            <person name="Varghese N."/>
            <person name="Submissions S."/>
        </authorList>
    </citation>
    <scope>NUCLEOTIDE SEQUENCE [LARGE SCALE GENOMIC DNA]</scope>
    <source>
        <strain evidence="2 5">CDM_1</strain>
        <strain evidence="4">CDM_6</strain>
    </source>
</reference>